<name>A0A1G9VH06_9ACTN</name>
<dbReference type="AlphaFoldDB" id="A0A1G9VH06"/>
<dbReference type="EMBL" id="FNHE01000008">
    <property type="protein sequence ID" value="SDM71341.1"/>
    <property type="molecule type" value="Genomic_DNA"/>
</dbReference>
<dbReference type="GO" id="GO:0051920">
    <property type="term" value="F:peroxiredoxin activity"/>
    <property type="evidence" value="ECO:0007669"/>
    <property type="project" value="InterPro"/>
</dbReference>
<dbReference type="Gene3D" id="1.20.1290.10">
    <property type="entry name" value="AhpD-like"/>
    <property type="match status" value="1"/>
</dbReference>
<keyword evidence="3" id="KW-1185">Reference proteome</keyword>
<accession>A0A1G9VH06</accession>
<dbReference type="Pfam" id="PF02627">
    <property type="entry name" value="CMD"/>
    <property type="match status" value="1"/>
</dbReference>
<dbReference type="OrthoDB" id="5190324at2"/>
<dbReference type="InterPro" id="IPR029032">
    <property type="entry name" value="AhpD-like"/>
</dbReference>
<gene>
    <name evidence="2" type="ORF">SAMN05660642_03131</name>
</gene>
<evidence type="ECO:0000259" key="1">
    <source>
        <dbReference type="Pfam" id="PF02627"/>
    </source>
</evidence>
<sequence>MARIPLVSGDDPDADPRARALLAMVRESRGREVNVYRGIANHPDILEAVLKLGQVAYFGNSLDPVQRELAYYTSAVTNECFY</sequence>
<dbReference type="Proteomes" id="UP000198680">
    <property type="component" value="Unassembled WGS sequence"/>
</dbReference>
<protein>
    <submittedName>
        <fullName evidence="2">Carboxymuconolactone decarboxylase family protein</fullName>
    </submittedName>
</protein>
<organism evidence="2 3">
    <name type="scientific">Geodermatophilus siccatus</name>
    <dbReference type="NCBI Taxonomy" id="1137991"/>
    <lineage>
        <taxon>Bacteria</taxon>
        <taxon>Bacillati</taxon>
        <taxon>Actinomycetota</taxon>
        <taxon>Actinomycetes</taxon>
        <taxon>Geodermatophilales</taxon>
        <taxon>Geodermatophilaceae</taxon>
        <taxon>Geodermatophilus</taxon>
    </lineage>
</organism>
<evidence type="ECO:0000313" key="2">
    <source>
        <dbReference type="EMBL" id="SDM71341.1"/>
    </source>
</evidence>
<dbReference type="SUPFAM" id="SSF69118">
    <property type="entry name" value="AhpD-like"/>
    <property type="match status" value="1"/>
</dbReference>
<proteinExistence type="predicted"/>
<dbReference type="RefSeq" id="WP_091220097.1">
    <property type="nucleotide sequence ID" value="NZ_FNHE01000008.1"/>
</dbReference>
<dbReference type="InterPro" id="IPR003779">
    <property type="entry name" value="CMD-like"/>
</dbReference>
<evidence type="ECO:0000313" key="3">
    <source>
        <dbReference type="Proteomes" id="UP000198680"/>
    </source>
</evidence>
<reference evidence="3" key="1">
    <citation type="submission" date="2016-10" db="EMBL/GenBank/DDBJ databases">
        <authorList>
            <person name="Varghese N."/>
            <person name="Submissions S."/>
        </authorList>
    </citation>
    <scope>NUCLEOTIDE SEQUENCE [LARGE SCALE GENOMIC DNA]</scope>
    <source>
        <strain evidence="3">DSM 45419</strain>
    </source>
</reference>
<dbReference type="STRING" id="1137991.SAMN05660642_03131"/>
<feature type="domain" description="Carboxymuconolactone decarboxylase-like" evidence="1">
    <location>
        <begin position="43"/>
        <end position="82"/>
    </location>
</feature>